<dbReference type="GeneTree" id="ENSGT00730000111648"/>
<accession>A0ABK0M7F8</accession>
<keyword evidence="3 4" id="KW-0732">Signal</keyword>
<proteinExistence type="evidence at protein level"/>
<evidence type="ECO:0000256" key="4">
    <source>
        <dbReference type="SAM" id="SignalP"/>
    </source>
</evidence>
<gene>
    <name evidence="5" type="primary">Lypd8l1</name>
</gene>
<reference evidence="5" key="1">
    <citation type="submission" date="2024-01" db="EMBL/GenBank/DDBJ databases">
        <title>GRCr8: a new rat reference genome assembly contstructed from accurate long reads and long range scaffolding.</title>
        <authorList>
            <person name="Doris P.A."/>
            <person name="Kalbfleisch T."/>
            <person name="Li K."/>
            <person name="Howe K."/>
            <person name="Wood J."/>
        </authorList>
    </citation>
    <scope>NUCLEOTIDE SEQUENCE [LARGE SCALE GENOMIC DNA]</scope>
    <source>
        <strain evidence="5">Brown Norway</strain>
    </source>
</reference>
<name>A0ABK0M7F8_RAT</name>
<reference evidence="5" key="2">
    <citation type="submission" date="2025-08" db="UniProtKB">
        <authorList>
            <consortium name="Ensembl"/>
        </authorList>
    </citation>
    <scope>IDENTIFICATION</scope>
    <source>
        <strain evidence="5">Brown Norway</strain>
    </source>
</reference>
<evidence type="ECO:0000256" key="3">
    <source>
        <dbReference type="ARBA" id="ARBA00022729"/>
    </source>
</evidence>
<dbReference type="CDD" id="cd23572">
    <property type="entry name" value="TFP_LU_ECD_PINLYP_rpt2"/>
    <property type="match status" value="1"/>
</dbReference>
<dbReference type="RGD" id="3683">
    <property type="gene designation" value="Lypd8l1"/>
</dbReference>
<dbReference type="InterPro" id="IPR045860">
    <property type="entry name" value="Snake_toxin-like_sf"/>
</dbReference>
<dbReference type="PANTHER" id="PTHR20914">
    <property type="entry name" value="LY6/PLAUR DOMAIN-CONTAINING PROTEIN 8"/>
    <property type="match status" value="1"/>
</dbReference>
<feature type="signal peptide" evidence="4">
    <location>
        <begin position="1"/>
        <end position="26"/>
    </location>
</feature>
<evidence type="ECO:0007829" key="7">
    <source>
        <dbReference type="PeptideAtlas" id="A0ABK0M7F8"/>
    </source>
</evidence>
<feature type="chain" id="PRO_5047122124" evidence="4">
    <location>
        <begin position="27"/>
        <end position="259"/>
    </location>
</feature>
<evidence type="ECO:0000313" key="6">
    <source>
        <dbReference type="Proteomes" id="UP000002494"/>
    </source>
</evidence>
<dbReference type="InterPro" id="IPR050918">
    <property type="entry name" value="CNF-like_PLA2_Inhibitor"/>
</dbReference>
<keyword evidence="7" id="KW-1267">Proteomics identification</keyword>
<evidence type="ECO:0000256" key="2">
    <source>
        <dbReference type="ARBA" id="ARBA00022525"/>
    </source>
</evidence>
<dbReference type="SUPFAM" id="SSF57302">
    <property type="entry name" value="Snake toxin-like"/>
    <property type="match status" value="1"/>
</dbReference>
<reference evidence="5" key="3">
    <citation type="submission" date="2025-09" db="UniProtKB">
        <authorList>
            <consortium name="Ensembl"/>
        </authorList>
    </citation>
    <scope>IDENTIFICATION</scope>
    <source>
        <strain evidence="5">Brown Norway</strain>
    </source>
</reference>
<sequence length="259" mass="28180">MSWFLVLKCLLTVCIISHLSVSSTESYGCIRKTCFGGRCLHNTTRSCEFSKGCFSQLQEFAVPLLLLNRRVEQRGCSEDNCTELAFSATLGIDWMFSYNHQCCYSEQCNNKPINVSPLSLQPNGVECPTCYSELGTCRPVSLKCTGAQTTCVNVTGQGIREDFIKIHAMGCATQTACNLKNVIILNNIKIDTSCVSGSPPLRYSPSLSTDQKTSSATAPTLCLLAAVLPAIMVMESFSELLSIVGSHSHRSSPVPHSLL</sequence>
<dbReference type="Proteomes" id="UP000002494">
    <property type="component" value="Chromosome 10"/>
</dbReference>
<protein>
    <submittedName>
        <fullName evidence="5">LY6/PLAUR domain containing 8 like 1</fullName>
    </submittedName>
</protein>
<dbReference type="PANTHER" id="PTHR20914:SF8">
    <property type="entry name" value="GENE 12253-RELATED"/>
    <property type="match status" value="1"/>
</dbReference>
<dbReference type="RefSeq" id="XP_006246439.2">
    <property type="nucleotide sequence ID" value="XM_006246377.4"/>
</dbReference>
<dbReference type="Gene3D" id="2.10.60.10">
    <property type="entry name" value="CD59"/>
    <property type="match status" value="1"/>
</dbReference>
<keyword evidence="2" id="KW-0964">Secreted</keyword>
<evidence type="ECO:0000256" key="1">
    <source>
        <dbReference type="ARBA" id="ARBA00004613"/>
    </source>
</evidence>
<keyword evidence="6" id="KW-1185">Reference proteome</keyword>
<comment type="subcellular location">
    <subcellularLocation>
        <location evidence="1">Secreted</location>
    </subcellularLocation>
</comment>
<dbReference type="Ensembl" id="ENSRNOT00000172266.1">
    <property type="protein sequence ID" value="ENSRNOP00000110292.1"/>
    <property type="gene ID" value="ENSRNOG00000002820.6"/>
</dbReference>
<evidence type="ECO:0000313" key="5">
    <source>
        <dbReference type="Ensembl" id="ENSRNOP00000110292.1"/>
    </source>
</evidence>
<organism evidence="5 6">
    <name type="scientific">Rattus norvegicus</name>
    <name type="common">Rat</name>
    <dbReference type="NCBI Taxonomy" id="10116"/>
    <lineage>
        <taxon>Eukaryota</taxon>
        <taxon>Metazoa</taxon>
        <taxon>Chordata</taxon>
        <taxon>Craniata</taxon>
        <taxon>Vertebrata</taxon>
        <taxon>Euteleostomi</taxon>
        <taxon>Mammalia</taxon>
        <taxon>Eutheria</taxon>
        <taxon>Euarchontoglires</taxon>
        <taxon>Glires</taxon>
        <taxon>Rodentia</taxon>
        <taxon>Myomorpha</taxon>
        <taxon>Muroidea</taxon>
        <taxon>Muridae</taxon>
        <taxon>Murinae</taxon>
        <taxon>Rattus</taxon>
    </lineage>
</organism>
<dbReference type="GeneID" id="24906"/>